<accession>A0A2H4PAF2</accession>
<reference evidence="4" key="1">
    <citation type="submission" date="2017-10" db="EMBL/GenBank/DDBJ databases">
        <authorList>
            <person name="Banno H."/>
            <person name="Chua N.-H."/>
        </authorList>
    </citation>
    <scope>NUCLEOTIDE SEQUENCE [LARGE SCALE GENOMIC DNA]</scope>
</reference>
<dbReference type="SMART" id="SM00507">
    <property type="entry name" value="HNHc"/>
    <property type="match status" value="1"/>
</dbReference>
<feature type="region of interest" description="Disordered" evidence="1">
    <location>
        <begin position="53"/>
        <end position="107"/>
    </location>
</feature>
<feature type="compositionally biased region" description="Basic and acidic residues" evidence="1">
    <location>
        <begin position="60"/>
        <end position="73"/>
    </location>
</feature>
<keyword evidence="4" id="KW-1185">Reference proteome</keyword>
<evidence type="ECO:0000256" key="1">
    <source>
        <dbReference type="SAM" id="MobiDB-lite"/>
    </source>
</evidence>
<dbReference type="GO" id="GO:0008270">
    <property type="term" value="F:zinc ion binding"/>
    <property type="evidence" value="ECO:0007669"/>
    <property type="project" value="InterPro"/>
</dbReference>
<keyword evidence="3" id="KW-0255">Endonuclease</keyword>
<sequence>MGMASRKATPAEIRGRNSTRYLKLKARYRAKCEAHAVPCHLCGQPIDYSLPSGEDPNSFEVDHFHPVDTHPELFEDPANFRPSHKDCNGSRGTKDVAPTLGTPSEAW</sequence>
<keyword evidence="3" id="KW-0378">Hydrolase</keyword>
<keyword evidence="3" id="KW-0540">Nuclease</keyword>
<protein>
    <submittedName>
        <fullName evidence="3">HNH endonuclease</fullName>
    </submittedName>
</protein>
<dbReference type="Pfam" id="PF01844">
    <property type="entry name" value="HNH"/>
    <property type="match status" value="1"/>
</dbReference>
<organism evidence="3 4">
    <name type="scientific">Gordonia phage Mahdia</name>
    <dbReference type="NCBI Taxonomy" id="2047873"/>
    <lineage>
        <taxon>Viruses</taxon>
        <taxon>Duplodnaviria</taxon>
        <taxon>Heunggongvirae</taxon>
        <taxon>Uroviricota</taxon>
        <taxon>Caudoviricetes</taxon>
        <taxon>Gustavvirus</taxon>
        <taxon>Gustavvirus mahdia</taxon>
    </lineage>
</organism>
<dbReference type="EMBL" id="MG198783">
    <property type="protein sequence ID" value="ATW59059.1"/>
    <property type="molecule type" value="Genomic_DNA"/>
</dbReference>
<feature type="domain" description="HNH nuclease" evidence="2">
    <location>
        <begin position="27"/>
        <end position="89"/>
    </location>
</feature>
<dbReference type="InterPro" id="IPR002711">
    <property type="entry name" value="HNH"/>
</dbReference>
<name>A0A2H4PAF2_9CAUD</name>
<dbReference type="OrthoDB" id="24202at10239"/>
<feature type="compositionally biased region" description="Basic and acidic residues" evidence="1">
    <location>
        <begin position="83"/>
        <end position="94"/>
    </location>
</feature>
<dbReference type="Gene3D" id="1.10.30.50">
    <property type="match status" value="1"/>
</dbReference>
<gene>
    <name evidence="3" type="ORF">PBI_MAHDIA_60</name>
</gene>
<evidence type="ECO:0000313" key="4">
    <source>
        <dbReference type="Proteomes" id="UP000240384"/>
    </source>
</evidence>
<evidence type="ECO:0000313" key="3">
    <source>
        <dbReference type="EMBL" id="ATW59059.1"/>
    </source>
</evidence>
<dbReference type="Proteomes" id="UP000240384">
    <property type="component" value="Segment"/>
</dbReference>
<dbReference type="GO" id="GO:0004519">
    <property type="term" value="F:endonuclease activity"/>
    <property type="evidence" value="ECO:0007669"/>
    <property type="project" value="UniProtKB-KW"/>
</dbReference>
<dbReference type="GO" id="GO:0003676">
    <property type="term" value="F:nucleic acid binding"/>
    <property type="evidence" value="ECO:0007669"/>
    <property type="project" value="InterPro"/>
</dbReference>
<dbReference type="InterPro" id="IPR003615">
    <property type="entry name" value="HNH_nuc"/>
</dbReference>
<proteinExistence type="predicted"/>
<evidence type="ECO:0000259" key="2">
    <source>
        <dbReference type="SMART" id="SM00507"/>
    </source>
</evidence>